<dbReference type="InterPro" id="IPR043131">
    <property type="entry name" value="BCAT-like_N"/>
</dbReference>
<dbReference type="Gene3D" id="3.20.10.10">
    <property type="entry name" value="D-amino Acid Aminotransferase, subunit A, domain 2"/>
    <property type="match status" value="1"/>
</dbReference>
<evidence type="ECO:0000313" key="5">
    <source>
        <dbReference type="EMBL" id="OZS78031.1"/>
    </source>
</evidence>
<dbReference type="CDD" id="cd00449">
    <property type="entry name" value="PLPDE_IV"/>
    <property type="match status" value="1"/>
</dbReference>
<dbReference type="EMBL" id="NOKQ01000213">
    <property type="protein sequence ID" value="OZS78031.1"/>
    <property type="molecule type" value="Genomic_DNA"/>
</dbReference>
<dbReference type="GO" id="GO:0046394">
    <property type="term" value="P:carboxylic acid biosynthetic process"/>
    <property type="evidence" value="ECO:0007669"/>
    <property type="project" value="UniProtKB-ARBA"/>
</dbReference>
<dbReference type="PANTHER" id="PTHR42743:SF11">
    <property type="entry name" value="AMINODEOXYCHORISMATE LYASE"/>
    <property type="match status" value="1"/>
</dbReference>
<evidence type="ECO:0000256" key="1">
    <source>
        <dbReference type="ARBA" id="ARBA00001933"/>
    </source>
</evidence>
<dbReference type="GO" id="GO:0005829">
    <property type="term" value="C:cytosol"/>
    <property type="evidence" value="ECO:0007669"/>
    <property type="project" value="TreeGrafter"/>
</dbReference>
<keyword evidence="6" id="KW-1185">Reference proteome</keyword>
<keyword evidence="4" id="KW-0663">Pyridoxal phosphate</keyword>
<proteinExistence type="inferred from homology"/>
<protein>
    <submittedName>
        <fullName evidence="5">4-amino-4-deoxychorismate lyase</fullName>
    </submittedName>
</protein>
<dbReference type="GO" id="GO:0016829">
    <property type="term" value="F:lyase activity"/>
    <property type="evidence" value="ECO:0007669"/>
    <property type="project" value="UniProtKB-KW"/>
</dbReference>
<dbReference type="InterPro" id="IPR043132">
    <property type="entry name" value="BCAT-like_C"/>
</dbReference>
<dbReference type="NCBIfam" id="NF005800">
    <property type="entry name" value="PRK07650.1"/>
    <property type="match status" value="1"/>
</dbReference>
<gene>
    <name evidence="5" type="ORF">CF394_08265</name>
</gene>
<dbReference type="InterPro" id="IPR001544">
    <property type="entry name" value="Aminotrans_IV"/>
</dbReference>
<dbReference type="Gene3D" id="3.30.470.10">
    <property type="match status" value="1"/>
</dbReference>
<evidence type="ECO:0000256" key="4">
    <source>
        <dbReference type="ARBA" id="ARBA00022898"/>
    </source>
</evidence>
<comment type="caution">
    <text evidence="5">The sequence shown here is derived from an EMBL/GenBank/DDBJ whole genome shotgun (WGS) entry which is preliminary data.</text>
</comment>
<organism evidence="5 6">
    <name type="scientific">Tetzosporium hominis</name>
    <dbReference type="NCBI Taxonomy" id="2020506"/>
    <lineage>
        <taxon>Bacteria</taxon>
        <taxon>Bacillati</taxon>
        <taxon>Bacillota</taxon>
        <taxon>Bacilli</taxon>
        <taxon>Bacillales</taxon>
        <taxon>Caryophanaceae</taxon>
        <taxon>Tetzosporium</taxon>
    </lineage>
</organism>
<accession>A0A264W399</accession>
<dbReference type="AlphaFoldDB" id="A0A264W399"/>
<dbReference type="InterPro" id="IPR036038">
    <property type="entry name" value="Aminotransferase-like"/>
</dbReference>
<dbReference type="Pfam" id="PF01063">
    <property type="entry name" value="Aminotran_4"/>
    <property type="match status" value="1"/>
</dbReference>
<sequence length="285" mass="32725">MECWKNGQFVSKQDITISPYDHGYLYGLGFFETFRTYNGRVFLWQQHWERLEQTLSAFRIKMPYTSDEMLRVVEKLTQLNGGEDGYFRFNVSAGVHDIGLQPSKYEDPTVLMLRKALPPTPRGTEKTARWIKVPRNTPEGPTRVKSHHYGNNVLARFEIPSLAEMEGFMCTADGFVAEGITSAIFWKKDGELYTPSLETGILNSITRQWVMGYAEQHGIPVHSGHFPQQQVEQADEVWIVNAVQEIVPIRAVESNHFPGNNGEMYQRIHKAYVEAIEAEGRREHD</sequence>
<name>A0A264W399_9BACL</name>
<dbReference type="GO" id="GO:0008652">
    <property type="term" value="P:amino acid biosynthetic process"/>
    <property type="evidence" value="ECO:0007669"/>
    <property type="project" value="UniProtKB-ARBA"/>
</dbReference>
<comment type="cofactor">
    <cofactor evidence="1">
        <name>pyridoxal 5'-phosphate</name>
        <dbReference type="ChEBI" id="CHEBI:597326"/>
    </cofactor>
</comment>
<dbReference type="SUPFAM" id="SSF56752">
    <property type="entry name" value="D-aminoacid aminotransferase-like PLP-dependent enzymes"/>
    <property type="match status" value="1"/>
</dbReference>
<dbReference type="RefSeq" id="WP_094942901.1">
    <property type="nucleotide sequence ID" value="NZ_NOKQ01000213.1"/>
</dbReference>
<keyword evidence="5" id="KW-0456">Lyase</keyword>
<comment type="subunit">
    <text evidence="3">Homodimer.</text>
</comment>
<reference evidence="5 6" key="1">
    <citation type="submission" date="2017-07" db="EMBL/GenBank/DDBJ databases">
        <title>Tetzosporium hominis gen.nov. sp.nov.</title>
        <authorList>
            <person name="Tetz G."/>
            <person name="Tetz V."/>
        </authorList>
    </citation>
    <scope>NUCLEOTIDE SEQUENCE [LARGE SCALE GENOMIC DNA]</scope>
    <source>
        <strain evidence="5 6">VT-49</strain>
    </source>
</reference>
<comment type="similarity">
    <text evidence="2">Belongs to the class-IV pyridoxal-phosphate-dependent aminotransferase family.</text>
</comment>
<evidence type="ECO:0000256" key="3">
    <source>
        <dbReference type="ARBA" id="ARBA00011738"/>
    </source>
</evidence>
<dbReference type="Proteomes" id="UP000217065">
    <property type="component" value="Unassembled WGS sequence"/>
</dbReference>
<dbReference type="InterPro" id="IPR050571">
    <property type="entry name" value="Class-IV_PLP-Dep_Aminotrnsfr"/>
</dbReference>
<evidence type="ECO:0000256" key="2">
    <source>
        <dbReference type="ARBA" id="ARBA00009320"/>
    </source>
</evidence>
<dbReference type="PANTHER" id="PTHR42743">
    <property type="entry name" value="AMINO-ACID AMINOTRANSFERASE"/>
    <property type="match status" value="1"/>
</dbReference>
<evidence type="ECO:0000313" key="6">
    <source>
        <dbReference type="Proteomes" id="UP000217065"/>
    </source>
</evidence>
<dbReference type="FunFam" id="3.20.10.10:FF:000002">
    <property type="entry name" value="D-alanine aminotransferase"/>
    <property type="match status" value="1"/>
</dbReference>
<dbReference type="OrthoDB" id="9805628at2"/>